<dbReference type="GO" id="GO:0016705">
    <property type="term" value="F:oxidoreductase activity, acting on paired donors, with incorporation or reduction of molecular oxygen"/>
    <property type="evidence" value="ECO:0007669"/>
    <property type="project" value="InterPro"/>
</dbReference>
<sequence>MFVLEVILGLILCIGALLWWWQRSARLYWEKNGVSYIDGPPFIGALKDSMMFKKSFGELFLDIYNHEKFKDDPVTGVYFFHKPSLVIRHPELIKNILVKDFPNFIDRGVNSDPHDDGIGRDNLFSVKGQRWKTIRTKLSPVFTTGKLKNLFLLMMDVSKTLERKLQTEIGDIPKEYEMKEFVFIFSTDTNIKFVPLAFKLISLLNPNAEFHKNAKIAFDFKLKRAFQFCTCFFFPELAMFLRFAFFSRETNEFLRSSINYVMDERVKKTLRLYPSLPFLDRICAPADGSDSYSLEPYHSFSIPRGMPVYIPHVSIQRDPKFYPNPLEFIPERFSSENRDSINQYAFLSFGIGPRNCIGSRFGYLQVKLALITILRYYRVEATERTPKSIEFAKKSLFMAVLEVISGLILCISALIWWWQRSARLYWEKNGVSYIEGPPFIGALKDSMTFRKSFGELFLEIYNHEKFKDDPVTGVYFFHKPSLVIRHPELIKNILVKDFSNFVDRPVNSDPYDDGIGRDNLFSVKGLRWKTIRAKVSPVFTTGKLKNLFLLLVDVTKILEQKLQTEIGDEPKEYEMKEFASFFTTDTIALCAFGVQANSLLNPKSDFHINVKRTFDFNWKRGFQFASCFFLPELATLFRFAFFSKETNEFIRSSINYVMEERIKKTLRLYPSLPFLDRVCSPPDNEENYSLEPYHTFAIPKGMPVYIPLIAIQRDEKYFPNPEEFIPERFSPENRDSINQYSYLSFGIGPRNCIGSRFGYLQVKLALITILNNYRVEATERTPKTIEFDKKALVVHSQEPLYMNLTRSKLCHIYAHKLPNLRSSLVKYSFFKIILLRDKMFTLQVILGLILCFGALIWWWQRSAKLYWEKNGVSYIPGPPFIGALKDCLTFRKSFGELLMDIYNHEKFKDDPVIGVYFFHKPCLVIRHPELIKNILVKDFANFVDRTMSSDPLVDRIGTDNLFAVKGLRWKIIRNKISPIFTTGNLKNLFLLMVDVTKILEQKLQTEIGDESKEYEMKEFASFFTTDTIALCAFGVQANSLLNPKADFHKNVKNAFDFALKRVFQFTSCFFLQEIAKFFRFQFLSKETNEFLRSSINYVMDERMKSGKKQILRLYPPLPFLDRVCSPPDGNENYSLEPYHSFAIPKGMPVYIPSVAIQRDEKYFPNPEEFIPERFSPENRDSTDQYTFLAFGLGPRNCLGLRFGYFTVKLALITILRNYRIEVTDRTPKIIKFQKKALALISEDPLYMNLTKLSCTYLAVEYHSFPR</sequence>
<dbReference type="VEuPathDB" id="VectorBase:LLONM1_011006"/>
<dbReference type="GO" id="GO:0020037">
    <property type="term" value="F:heme binding"/>
    <property type="evidence" value="ECO:0007669"/>
    <property type="project" value="InterPro"/>
</dbReference>
<comment type="subcellular location">
    <subcellularLocation>
        <location evidence="4">Endoplasmic reticulum membrane</location>
        <topology evidence="4">Peripheral membrane protein</topology>
    </subcellularLocation>
    <subcellularLocation>
        <location evidence="3">Microsome membrane</location>
        <topology evidence="3">Peripheral membrane protein</topology>
    </subcellularLocation>
</comment>
<dbReference type="PANTHER" id="PTHR24292">
    <property type="entry name" value="CYTOCHROME P450"/>
    <property type="match status" value="1"/>
</dbReference>
<dbReference type="InterPro" id="IPR036396">
    <property type="entry name" value="Cyt_P450_sf"/>
</dbReference>
<feature type="transmembrane region" description="Helical" evidence="15">
    <location>
        <begin position="396"/>
        <end position="418"/>
    </location>
</feature>
<keyword evidence="7 14" id="KW-0479">Metal-binding</keyword>
<evidence type="ECO:0000256" key="4">
    <source>
        <dbReference type="ARBA" id="ARBA00004406"/>
    </source>
</evidence>
<dbReference type="PRINTS" id="PR00465">
    <property type="entry name" value="EP450IV"/>
</dbReference>
<evidence type="ECO:0000256" key="14">
    <source>
        <dbReference type="PIRSR" id="PIRSR602403-1"/>
    </source>
</evidence>
<comment type="cofactor">
    <cofactor evidence="1 14">
        <name>heme</name>
        <dbReference type="ChEBI" id="CHEBI:30413"/>
    </cofactor>
</comment>
<keyword evidence="12" id="KW-0503">Monooxygenase</keyword>
<keyword evidence="11 14" id="KW-0408">Iron</keyword>
<dbReference type="GO" id="GO:0004497">
    <property type="term" value="F:monooxygenase activity"/>
    <property type="evidence" value="ECO:0007669"/>
    <property type="project" value="UniProtKB-KW"/>
</dbReference>
<dbReference type="VEuPathDB" id="VectorBase:LLOJ007962"/>
<evidence type="ECO:0000256" key="13">
    <source>
        <dbReference type="ARBA" id="ARBA00023136"/>
    </source>
</evidence>
<comment type="similarity">
    <text evidence="5">Belongs to the cytochrome P450 family.</text>
</comment>
<evidence type="ECO:0000313" key="16">
    <source>
        <dbReference type="EnsemblMetazoa" id="LLOJ007962-PA"/>
    </source>
</evidence>
<evidence type="ECO:0000256" key="2">
    <source>
        <dbReference type="ARBA" id="ARBA00003690"/>
    </source>
</evidence>
<evidence type="ECO:0000256" key="11">
    <source>
        <dbReference type="ARBA" id="ARBA00023004"/>
    </source>
</evidence>
<dbReference type="SUPFAM" id="SSF48264">
    <property type="entry name" value="Cytochrome P450"/>
    <property type="match status" value="3"/>
</dbReference>
<keyword evidence="13 15" id="KW-0472">Membrane</keyword>
<dbReference type="EMBL" id="AJWK01026701">
    <property type="status" value="NOT_ANNOTATED_CDS"/>
    <property type="molecule type" value="Genomic_DNA"/>
</dbReference>
<dbReference type="Pfam" id="PF00067">
    <property type="entry name" value="p450"/>
    <property type="match status" value="6"/>
</dbReference>
<evidence type="ECO:0000313" key="17">
    <source>
        <dbReference type="Proteomes" id="UP000092461"/>
    </source>
</evidence>
<dbReference type="VEuPathDB" id="VectorBase:LLONM1_001698"/>
<dbReference type="InterPro" id="IPR001128">
    <property type="entry name" value="Cyt_P450"/>
</dbReference>
<accession>A0A1B0CSW3</accession>
<dbReference type="InterPro" id="IPR002403">
    <property type="entry name" value="Cyt_P450_E_grp-IV"/>
</dbReference>
<dbReference type="VEuPathDB" id="VectorBase:LLONM1_003602"/>
<keyword evidence="15" id="KW-0812">Transmembrane</keyword>
<keyword evidence="10" id="KW-0560">Oxidoreductase</keyword>
<evidence type="ECO:0000256" key="12">
    <source>
        <dbReference type="ARBA" id="ARBA00023033"/>
    </source>
</evidence>
<feature type="transmembrane region" description="Helical" evidence="15">
    <location>
        <begin position="840"/>
        <end position="859"/>
    </location>
</feature>
<keyword evidence="15" id="KW-1133">Transmembrane helix</keyword>
<dbReference type="VEuPathDB" id="VectorBase:LLONM1_004156"/>
<evidence type="ECO:0000256" key="5">
    <source>
        <dbReference type="ARBA" id="ARBA00010617"/>
    </source>
</evidence>
<organism evidence="16 17">
    <name type="scientific">Lutzomyia longipalpis</name>
    <name type="common">Sand fly</name>
    <dbReference type="NCBI Taxonomy" id="7200"/>
    <lineage>
        <taxon>Eukaryota</taxon>
        <taxon>Metazoa</taxon>
        <taxon>Ecdysozoa</taxon>
        <taxon>Arthropoda</taxon>
        <taxon>Hexapoda</taxon>
        <taxon>Insecta</taxon>
        <taxon>Pterygota</taxon>
        <taxon>Neoptera</taxon>
        <taxon>Endopterygota</taxon>
        <taxon>Diptera</taxon>
        <taxon>Nematocera</taxon>
        <taxon>Psychodoidea</taxon>
        <taxon>Psychodidae</taxon>
        <taxon>Lutzomyia</taxon>
        <taxon>Lutzomyia</taxon>
    </lineage>
</organism>
<dbReference type="EnsemblMetazoa" id="LLOJ007962-RA">
    <property type="protein sequence ID" value="LLOJ007962-PA"/>
    <property type="gene ID" value="LLOJ007962"/>
</dbReference>
<dbReference type="EMBL" id="AJWK01026702">
    <property type="status" value="NOT_ANNOTATED_CDS"/>
    <property type="molecule type" value="Genomic_DNA"/>
</dbReference>
<evidence type="ECO:0000256" key="6">
    <source>
        <dbReference type="ARBA" id="ARBA00022617"/>
    </source>
</evidence>
<evidence type="ECO:0000256" key="9">
    <source>
        <dbReference type="ARBA" id="ARBA00022848"/>
    </source>
</evidence>
<evidence type="ECO:0000256" key="1">
    <source>
        <dbReference type="ARBA" id="ARBA00001971"/>
    </source>
</evidence>
<feature type="binding site" description="axial binding residue" evidence="14">
    <location>
        <position position="1197"/>
    </location>
    <ligand>
        <name>heme</name>
        <dbReference type="ChEBI" id="CHEBI:30413"/>
    </ligand>
    <ligandPart>
        <name>Fe</name>
        <dbReference type="ChEBI" id="CHEBI:18248"/>
    </ligandPart>
</feature>
<dbReference type="GO" id="GO:0005789">
    <property type="term" value="C:endoplasmic reticulum membrane"/>
    <property type="evidence" value="ECO:0007669"/>
    <property type="project" value="UniProtKB-SubCell"/>
</dbReference>
<dbReference type="InterPro" id="IPR017972">
    <property type="entry name" value="Cyt_P450_CS"/>
</dbReference>
<protein>
    <recommendedName>
        <fullName evidence="18">Cytochrome</fullName>
    </recommendedName>
</protein>
<evidence type="ECO:0000256" key="8">
    <source>
        <dbReference type="ARBA" id="ARBA00022824"/>
    </source>
</evidence>
<dbReference type="CDD" id="cd11056">
    <property type="entry name" value="CYP6-like"/>
    <property type="match status" value="2"/>
</dbReference>
<reference evidence="16" key="1">
    <citation type="submission" date="2020-05" db="UniProtKB">
        <authorList>
            <consortium name="EnsemblMetazoa"/>
        </authorList>
    </citation>
    <scope>IDENTIFICATION</scope>
    <source>
        <strain evidence="16">Jacobina</strain>
    </source>
</reference>
<dbReference type="GO" id="GO:0046680">
    <property type="term" value="P:response to DDT"/>
    <property type="evidence" value="ECO:0007669"/>
    <property type="project" value="TreeGrafter"/>
</dbReference>
<keyword evidence="6 14" id="KW-0349">Heme</keyword>
<keyword evidence="9" id="KW-0492">Microsome</keyword>
<keyword evidence="17" id="KW-1185">Reference proteome</keyword>
<evidence type="ECO:0008006" key="18">
    <source>
        <dbReference type="Google" id="ProtNLM"/>
    </source>
</evidence>
<dbReference type="GO" id="GO:0005506">
    <property type="term" value="F:iron ion binding"/>
    <property type="evidence" value="ECO:0007669"/>
    <property type="project" value="InterPro"/>
</dbReference>
<dbReference type="VEuPathDB" id="VectorBase:LLONM1_000915"/>
<dbReference type="AlphaFoldDB" id="A0A1B0CSW3"/>
<dbReference type="Gene3D" id="1.10.630.10">
    <property type="entry name" value="Cytochrome P450"/>
    <property type="match status" value="6"/>
</dbReference>
<keyword evidence="8" id="KW-0256">Endoplasmic reticulum</keyword>
<evidence type="ECO:0000256" key="10">
    <source>
        <dbReference type="ARBA" id="ARBA00023002"/>
    </source>
</evidence>
<evidence type="ECO:0000256" key="15">
    <source>
        <dbReference type="SAM" id="Phobius"/>
    </source>
</evidence>
<proteinExistence type="inferred from homology"/>
<dbReference type="GO" id="GO:0046701">
    <property type="term" value="P:insecticide catabolic process"/>
    <property type="evidence" value="ECO:0007669"/>
    <property type="project" value="TreeGrafter"/>
</dbReference>
<name>A0A1B0CSW3_LUTLO</name>
<dbReference type="PANTHER" id="PTHR24292:SF45">
    <property type="entry name" value="CYTOCHROME P450 6G1-RELATED"/>
    <property type="match status" value="1"/>
</dbReference>
<feature type="transmembrane region" description="Helical" evidence="15">
    <location>
        <begin position="6"/>
        <end position="21"/>
    </location>
</feature>
<comment type="function">
    <text evidence="2">May be involved in the metabolism of insect hormones and in the breakdown of synthetic insecticides.</text>
</comment>
<dbReference type="Proteomes" id="UP000092461">
    <property type="component" value="Unassembled WGS sequence"/>
</dbReference>
<evidence type="ECO:0000256" key="7">
    <source>
        <dbReference type="ARBA" id="ARBA00022723"/>
    </source>
</evidence>
<dbReference type="PROSITE" id="PS00086">
    <property type="entry name" value="CYTOCHROME_P450"/>
    <property type="match status" value="3"/>
</dbReference>
<dbReference type="InterPro" id="IPR050476">
    <property type="entry name" value="Insect_CytP450_Detox"/>
</dbReference>
<evidence type="ECO:0000256" key="3">
    <source>
        <dbReference type="ARBA" id="ARBA00004174"/>
    </source>
</evidence>